<accession>A0A1F8GQY6</accession>
<feature type="transmembrane region" description="Helical" evidence="1">
    <location>
        <begin position="51"/>
        <end position="71"/>
    </location>
</feature>
<evidence type="ECO:0000313" key="3">
    <source>
        <dbReference type="EMBL" id="OGN27867.1"/>
    </source>
</evidence>
<dbReference type="InterPro" id="IPR005182">
    <property type="entry name" value="YdbS-like_PH"/>
</dbReference>
<dbReference type="Proteomes" id="UP000178444">
    <property type="component" value="Unassembled WGS sequence"/>
</dbReference>
<organism evidence="3 4">
    <name type="scientific">Candidatus Yanofskybacteria bacterium RIFCSPLOWO2_01_FULL_49_17</name>
    <dbReference type="NCBI Taxonomy" id="1802700"/>
    <lineage>
        <taxon>Bacteria</taxon>
        <taxon>Candidatus Yanofskyibacteriota</taxon>
    </lineage>
</organism>
<dbReference type="EMBL" id="MGKO01000006">
    <property type="protein sequence ID" value="OGN27867.1"/>
    <property type="molecule type" value="Genomic_DNA"/>
</dbReference>
<evidence type="ECO:0000256" key="1">
    <source>
        <dbReference type="SAM" id="Phobius"/>
    </source>
</evidence>
<evidence type="ECO:0000259" key="2">
    <source>
        <dbReference type="Pfam" id="PF03703"/>
    </source>
</evidence>
<comment type="caution">
    <text evidence="3">The sequence shown here is derived from an EMBL/GenBank/DDBJ whole genome shotgun (WGS) entry which is preliminary data.</text>
</comment>
<keyword evidence="1" id="KW-0472">Membrane</keyword>
<protein>
    <recommendedName>
        <fullName evidence="2">YdbS-like PH domain-containing protein</fullName>
    </recommendedName>
</protein>
<gene>
    <name evidence="3" type="ORF">A2941_00790</name>
</gene>
<keyword evidence="1" id="KW-0812">Transmembrane</keyword>
<feature type="domain" description="YdbS-like PH" evidence="2">
    <location>
        <begin position="71"/>
        <end position="147"/>
    </location>
</feature>
<keyword evidence="1" id="KW-1133">Transmembrane helix</keyword>
<evidence type="ECO:0000313" key="4">
    <source>
        <dbReference type="Proteomes" id="UP000178444"/>
    </source>
</evidence>
<dbReference type="Pfam" id="PF03703">
    <property type="entry name" value="bPH_2"/>
    <property type="match status" value="1"/>
</dbReference>
<sequence length="156" mass="17656">MRLHENETISATVHQHWTTIIGPAIILSLIVAIELVAGFYFHFGFFGYGPLAYFVISALAAISFLYNLYIWRENNLVITNLRVIHNEQSGLFNEKVTELLYRDITEASFTQDGPLALAYDYGTLVLRLPSEGQVMVKDIPHPSQVMELVNKIRLGT</sequence>
<dbReference type="AlphaFoldDB" id="A0A1F8GQY6"/>
<feature type="transmembrane region" description="Helical" evidence="1">
    <location>
        <begin position="20"/>
        <end position="45"/>
    </location>
</feature>
<reference evidence="3 4" key="1">
    <citation type="journal article" date="2016" name="Nat. Commun.">
        <title>Thousands of microbial genomes shed light on interconnected biogeochemical processes in an aquifer system.</title>
        <authorList>
            <person name="Anantharaman K."/>
            <person name="Brown C.T."/>
            <person name="Hug L.A."/>
            <person name="Sharon I."/>
            <person name="Castelle C.J."/>
            <person name="Probst A.J."/>
            <person name="Thomas B.C."/>
            <person name="Singh A."/>
            <person name="Wilkins M.J."/>
            <person name="Karaoz U."/>
            <person name="Brodie E.L."/>
            <person name="Williams K.H."/>
            <person name="Hubbard S.S."/>
            <person name="Banfield J.F."/>
        </authorList>
    </citation>
    <scope>NUCLEOTIDE SEQUENCE [LARGE SCALE GENOMIC DNA]</scope>
</reference>
<name>A0A1F8GQY6_9BACT</name>
<proteinExistence type="predicted"/>